<dbReference type="AlphaFoldDB" id="A0A232LZP7"/>
<dbReference type="InterPro" id="IPR029052">
    <property type="entry name" value="Metallo-depent_PP-like"/>
</dbReference>
<dbReference type="GO" id="GO:0016787">
    <property type="term" value="F:hydrolase activity"/>
    <property type="evidence" value="ECO:0007669"/>
    <property type="project" value="InterPro"/>
</dbReference>
<gene>
    <name evidence="2" type="ORF">Egran_02683</name>
</gene>
<organism evidence="2 3">
    <name type="scientific">Elaphomyces granulatus</name>
    <dbReference type="NCBI Taxonomy" id="519963"/>
    <lineage>
        <taxon>Eukaryota</taxon>
        <taxon>Fungi</taxon>
        <taxon>Dikarya</taxon>
        <taxon>Ascomycota</taxon>
        <taxon>Pezizomycotina</taxon>
        <taxon>Eurotiomycetes</taxon>
        <taxon>Eurotiomycetidae</taxon>
        <taxon>Eurotiales</taxon>
        <taxon>Elaphomycetaceae</taxon>
        <taxon>Elaphomyces</taxon>
    </lineage>
</organism>
<dbReference type="OrthoDB" id="550558at2759"/>
<dbReference type="Proteomes" id="UP000243515">
    <property type="component" value="Unassembled WGS sequence"/>
</dbReference>
<dbReference type="EMBL" id="NPHW01003461">
    <property type="protein sequence ID" value="OXV09554.1"/>
    <property type="molecule type" value="Genomic_DNA"/>
</dbReference>
<dbReference type="Gene3D" id="3.60.21.10">
    <property type="match status" value="1"/>
</dbReference>
<dbReference type="SUPFAM" id="SSF56300">
    <property type="entry name" value="Metallo-dependent phosphatases"/>
    <property type="match status" value="1"/>
</dbReference>
<dbReference type="InterPro" id="IPR004843">
    <property type="entry name" value="Calcineurin-like_PHP"/>
</dbReference>
<accession>A0A232LZP7</accession>
<dbReference type="Pfam" id="PF00149">
    <property type="entry name" value="Metallophos"/>
    <property type="match status" value="1"/>
</dbReference>
<proteinExistence type="predicted"/>
<comment type="caution">
    <text evidence="2">The sequence shown here is derived from an EMBL/GenBank/DDBJ whole genome shotgun (WGS) entry which is preliminary data.</text>
</comment>
<sequence length="267" mass="30962">MAPVRFQILSDLHLETHPSYNHFKLKQSAPYLALLGDIGHAGDDRFFAFLERQVKRYWAVFFLIGNHEPYHLTFPAAKARLHAFAERMERLRAQSTIGKFIFLDQTRYDLTERITILGCTLFSHITPEQASAVASRLVDFKDILNWSVHDHNLSHQSDLSWLNAEVSKIAREEPQRQIVIFTHHSPCGDERANDPRHNGSEVTSGFVTDLRNEECWKNPKVKMWAFGHTHYNCEFEETGKKVLANQKGYYMIPQETFNLKKAYNVGE</sequence>
<dbReference type="PANTHER" id="PTHR37844:SF2">
    <property type="entry name" value="SER_THR PROTEIN PHOSPHATASE SUPERFAMILY (AFU_ORTHOLOGUE AFUA_1G14840)"/>
    <property type="match status" value="1"/>
</dbReference>
<keyword evidence="3" id="KW-1185">Reference proteome</keyword>
<evidence type="ECO:0000313" key="2">
    <source>
        <dbReference type="EMBL" id="OXV09554.1"/>
    </source>
</evidence>
<reference evidence="2 3" key="1">
    <citation type="journal article" date="2015" name="Environ. Microbiol.">
        <title>Metagenome sequence of Elaphomyces granulatus from sporocarp tissue reveals Ascomycota ectomycorrhizal fingerprints of genome expansion and a Proteobacteria-rich microbiome.</title>
        <authorList>
            <person name="Quandt C.A."/>
            <person name="Kohler A."/>
            <person name="Hesse C.N."/>
            <person name="Sharpton T.J."/>
            <person name="Martin F."/>
            <person name="Spatafora J.W."/>
        </authorList>
    </citation>
    <scope>NUCLEOTIDE SEQUENCE [LARGE SCALE GENOMIC DNA]</scope>
    <source>
        <strain evidence="2 3">OSC145934</strain>
    </source>
</reference>
<dbReference type="PANTHER" id="PTHR37844">
    <property type="entry name" value="SER/THR PROTEIN PHOSPHATASE SUPERFAMILY (AFU_ORTHOLOGUE AFUA_1G14840)"/>
    <property type="match status" value="1"/>
</dbReference>
<feature type="domain" description="Calcineurin-like phosphoesterase" evidence="1">
    <location>
        <begin position="5"/>
        <end position="231"/>
    </location>
</feature>
<protein>
    <recommendedName>
        <fullName evidence="1">Calcineurin-like phosphoesterase domain-containing protein</fullName>
    </recommendedName>
</protein>
<evidence type="ECO:0000313" key="3">
    <source>
        <dbReference type="Proteomes" id="UP000243515"/>
    </source>
</evidence>
<name>A0A232LZP7_9EURO</name>
<evidence type="ECO:0000259" key="1">
    <source>
        <dbReference type="Pfam" id="PF00149"/>
    </source>
</evidence>